<feature type="compositionally biased region" description="Basic and acidic residues" evidence="1">
    <location>
        <begin position="197"/>
        <end position="227"/>
    </location>
</feature>
<accession>W2FP56</accession>
<feature type="non-terminal residue" evidence="2">
    <location>
        <position position="1"/>
    </location>
</feature>
<dbReference type="Proteomes" id="UP000053236">
    <property type="component" value="Unassembled WGS sequence"/>
</dbReference>
<evidence type="ECO:0000313" key="2">
    <source>
        <dbReference type="EMBL" id="ETK71855.1"/>
    </source>
</evidence>
<name>W2FP56_PHYNI</name>
<protein>
    <submittedName>
        <fullName evidence="2">Uncharacterized protein</fullName>
    </submittedName>
</protein>
<organism evidence="2">
    <name type="scientific">Phytophthora nicotianae</name>
    <name type="common">Potato buckeye rot agent</name>
    <name type="synonym">Phytophthora parasitica</name>
    <dbReference type="NCBI Taxonomy" id="4792"/>
    <lineage>
        <taxon>Eukaryota</taxon>
        <taxon>Sar</taxon>
        <taxon>Stramenopiles</taxon>
        <taxon>Oomycota</taxon>
        <taxon>Peronosporomycetes</taxon>
        <taxon>Peronosporales</taxon>
        <taxon>Peronosporaceae</taxon>
        <taxon>Phytophthora</taxon>
    </lineage>
</organism>
<dbReference type="EMBL" id="KI689718">
    <property type="protein sequence ID" value="ETK71855.1"/>
    <property type="molecule type" value="Genomic_DNA"/>
</dbReference>
<feature type="compositionally biased region" description="Acidic residues" evidence="1">
    <location>
        <begin position="123"/>
        <end position="133"/>
    </location>
</feature>
<evidence type="ECO:0000256" key="1">
    <source>
        <dbReference type="SAM" id="MobiDB-lite"/>
    </source>
</evidence>
<dbReference type="VEuPathDB" id="FungiDB:PPTG_06289"/>
<sequence length="252" mass="28768">PWRAPVGTAKGIMKVFDDIAVHCGADPEFGVNKRGAALRTRFATLLREFKRDQCQSMRMSETVEQFRERDRLLLDIIARTDDWKEKLEATNRIKETKQAGIESSGELMRRLAMNESVAGKGDDENEDGDEDSDAASQVGRKPSAQQGSAQKGKITKRERLAVFTDALTDSLKSASEDDGNKHEFKAKRLAFEQDQAENQRLHEATEAEKRRHHELDLETRRQKADEEREKRMFAILKSVLMQKKFYGVAMPR</sequence>
<proteinExistence type="predicted"/>
<reference evidence="2" key="1">
    <citation type="submission" date="2013-11" db="EMBL/GenBank/DDBJ databases">
        <title>The Genome Sequence of Phytophthora parasitica CJ02B3.</title>
        <authorList>
            <consortium name="The Broad Institute Genomics Platform"/>
            <person name="Russ C."/>
            <person name="Tyler B."/>
            <person name="Panabieres F."/>
            <person name="Shan W."/>
            <person name="Tripathy S."/>
            <person name="Grunwald N."/>
            <person name="Machado M."/>
            <person name="Johnson C.S."/>
            <person name="Arredondo F."/>
            <person name="Hong C."/>
            <person name="Coffey M."/>
            <person name="Young S.K."/>
            <person name="Zeng Q."/>
            <person name="Gargeya S."/>
            <person name="Fitzgerald M."/>
            <person name="Abouelleil A."/>
            <person name="Alvarado L."/>
            <person name="Chapman S.B."/>
            <person name="Gainer-Dewar J."/>
            <person name="Goldberg J."/>
            <person name="Griggs A."/>
            <person name="Gujja S."/>
            <person name="Hansen M."/>
            <person name="Howarth C."/>
            <person name="Imamovic A."/>
            <person name="Ireland A."/>
            <person name="Larimer J."/>
            <person name="McCowan C."/>
            <person name="Murphy C."/>
            <person name="Pearson M."/>
            <person name="Poon T.W."/>
            <person name="Priest M."/>
            <person name="Roberts A."/>
            <person name="Saif S."/>
            <person name="Shea T."/>
            <person name="Sykes S."/>
            <person name="Wortman J."/>
            <person name="Nusbaum C."/>
            <person name="Birren B."/>
        </authorList>
    </citation>
    <scope>NUCLEOTIDE SEQUENCE [LARGE SCALE GENOMIC DNA]</scope>
    <source>
        <strain evidence="2">CJ02B3</strain>
    </source>
</reference>
<feature type="region of interest" description="Disordered" evidence="1">
    <location>
        <begin position="185"/>
        <end position="227"/>
    </location>
</feature>
<gene>
    <name evidence="2" type="ORF">L915_20960</name>
</gene>
<dbReference type="AlphaFoldDB" id="W2FP56"/>
<feature type="region of interest" description="Disordered" evidence="1">
    <location>
        <begin position="118"/>
        <end position="155"/>
    </location>
</feature>